<dbReference type="SMART" id="SM00751">
    <property type="entry name" value="BSD"/>
    <property type="match status" value="2"/>
</dbReference>
<dbReference type="AlphaFoldDB" id="A0A9P7NAU4"/>
<comment type="caution">
    <text evidence="8">The sequence shown here is derived from an EMBL/GenBank/DDBJ whole genome shotgun (WGS) entry which is preliminary data.</text>
</comment>
<keyword evidence="6" id="KW-0539">Nucleus</keyword>
<evidence type="ECO:0000256" key="1">
    <source>
        <dbReference type="ARBA" id="ARBA00004123"/>
    </source>
</evidence>
<evidence type="ECO:0000313" key="8">
    <source>
        <dbReference type="EMBL" id="KAG6011170.1"/>
    </source>
</evidence>
<evidence type="ECO:0000256" key="3">
    <source>
        <dbReference type="ARBA" id="ARBA00022737"/>
    </source>
</evidence>
<dbReference type="Gene3D" id="2.30.29.30">
    <property type="entry name" value="Pleckstrin-homology domain (PH domain)/Phosphotyrosine-binding domain (PTB)"/>
    <property type="match status" value="1"/>
</dbReference>
<dbReference type="PROSITE" id="PS50858">
    <property type="entry name" value="BSD"/>
    <property type="match status" value="2"/>
</dbReference>
<dbReference type="SUPFAM" id="SSF50729">
    <property type="entry name" value="PH domain-like"/>
    <property type="match status" value="1"/>
</dbReference>
<evidence type="ECO:0000256" key="6">
    <source>
        <dbReference type="ARBA" id="ARBA00023242"/>
    </source>
</evidence>
<accession>A0A9P7NAU4</accession>
<dbReference type="InterPro" id="IPR013876">
    <property type="entry name" value="TFIIH_BTF_p62_N"/>
</dbReference>
<dbReference type="CDD" id="cd13229">
    <property type="entry name" value="PH_TFIIH"/>
    <property type="match status" value="1"/>
</dbReference>
<comment type="subcellular location">
    <subcellularLocation>
        <location evidence="1">Nucleus</location>
    </subcellularLocation>
</comment>
<evidence type="ECO:0000259" key="7">
    <source>
        <dbReference type="PROSITE" id="PS50858"/>
    </source>
</evidence>
<keyword evidence="5" id="KW-0804">Transcription</keyword>
<dbReference type="GO" id="GO:0006289">
    <property type="term" value="P:nucleotide-excision repair"/>
    <property type="evidence" value="ECO:0007669"/>
    <property type="project" value="InterPro"/>
</dbReference>
<evidence type="ECO:0000256" key="2">
    <source>
        <dbReference type="ARBA" id="ARBA00009448"/>
    </source>
</evidence>
<comment type="similarity">
    <text evidence="2">Belongs to the TFB1 family.</text>
</comment>
<evidence type="ECO:0000313" key="9">
    <source>
        <dbReference type="Proteomes" id="UP000748025"/>
    </source>
</evidence>
<keyword evidence="3" id="KW-0677">Repeat</keyword>
<sequence>MAVPAGRTLFKKKDGILTLTSDLQTVTWTPNSGGPPTVSLPVSNITNLQQTPETAAKVMLKVFEKSDNGNEPATYLFHFNTSNAKEEAKAVKDVLSKILADLRSGDAGVPRPQAASATAIAGGASTPAGNGGLSASMAFSSAVNSQSGSSERWFDDVQLKNDIELQQSLMKKDKSLHQTYVEAMSTKPDSISGPAFNTQFWSTRTNLLRAHAIEINQKKGPYNVLSTVKPRTVDGELKLNISVEQVQMMFVQHPLIKRIYNENVPKLSEAEFWSRFFLSRLSKKLRGERVTENDPQDLLFDKYDVSENTQSIQSKIMAQSVPHMIDLEANEENQGGFKGGNAKDVEMRPRANIPIVKTLNSLSEKIMANVAPSDSYGHDADADIFNELALRDLRGDAADRRIALNVKQQNTFFSKQEKAPSTNVQIFATQEPAAVLSKVGDTLTRFAQDSVEGASLQAAIAFADDSDSEEEGEGAGYKPMQVGSRSAIKAAEEEVMKGVLQQRAGKYGHSGDATTPMGLPASITEKCALTHATSIEFLHQFWTAFLSGDADRASELQYLAESLQKSGARISAVADEADVERENIIRKRKQEIREHFERTGKKIRWKSDMVGGGRDAVIKLLQPVLDALQKGRDDYARALAAEGVQVSTEG</sequence>
<name>A0A9P7NAU4_9HYPO</name>
<dbReference type="InterPro" id="IPR027079">
    <property type="entry name" value="Tfb1/GTF2H1"/>
</dbReference>
<organism evidence="8 9">
    <name type="scientific">Claviceps pusilla</name>
    <dbReference type="NCBI Taxonomy" id="123648"/>
    <lineage>
        <taxon>Eukaryota</taxon>
        <taxon>Fungi</taxon>
        <taxon>Dikarya</taxon>
        <taxon>Ascomycota</taxon>
        <taxon>Pezizomycotina</taxon>
        <taxon>Sordariomycetes</taxon>
        <taxon>Hypocreomycetidae</taxon>
        <taxon>Hypocreales</taxon>
        <taxon>Clavicipitaceae</taxon>
        <taxon>Claviceps</taxon>
    </lineage>
</organism>
<keyword evidence="9" id="KW-1185">Reference proteome</keyword>
<evidence type="ECO:0000256" key="5">
    <source>
        <dbReference type="ARBA" id="ARBA00023163"/>
    </source>
</evidence>
<dbReference type="GO" id="GO:0006351">
    <property type="term" value="P:DNA-templated transcription"/>
    <property type="evidence" value="ECO:0007669"/>
    <property type="project" value="InterPro"/>
</dbReference>
<dbReference type="Pfam" id="PF03909">
    <property type="entry name" value="BSD"/>
    <property type="match status" value="2"/>
</dbReference>
<feature type="domain" description="BSD" evidence="7">
    <location>
        <begin position="233"/>
        <end position="284"/>
    </location>
</feature>
<proteinExistence type="inferred from homology"/>
<dbReference type="PANTHER" id="PTHR12856">
    <property type="entry name" value="TRANSCRIPTION INITIATION FACTOR IIH-RELATED"/>
    <property type="match status" value="1"/>
</dbReference>
<keyword evidence="4" id="KW-0805">Transcription regulation</keyword>
<feature type="domain" description="BSD" evidence="7">
    <location>
        <begin position="153"/>
        <end position="212"/>
    </location>
</feature>
<dbReference type="InterPro" id="IPR005607">
    <property type="entry name" value="BSD_dom"/>
</dbReference>
<evidence type="ECO:0000256" key="4">
    <source>
        <dbReference type="ARBA" id="ARBA00023015"/>
    </source>
</evidence>
<dbReference type="Pfam" id="PF08567">
    <property type="entry name" value="PH_TFIIH"/>
    <property type="match status" value="1"/>
</dbReference>
<dbReference type="OrthoDB" id="360521at2759"/>
<reference evidence="8" key="1">
    <citation type="journal article" date="2020" name="bioRxiv">
        <title>Whole genome comparisons of ergot fungi reveals the divergence and evolution of species within the genus Claviceps are the result of varying mechanisms driving genome evolution and host range expansion.</title>
        <authorList>
            <person name="Wyka S.A."/>
            <person name="Mondo S.J."/>
            <person name="Liu M."/>
            <person name="Dettman J."/>
            <person name="Nalam V."/>
            <person name="Broders K.D."/>
        </authorList>
    </citation>
    <scope>NUCLEOTIDE SEQUENCE</scope>
    <source>
        <strain evidence="8">CCC 602</strain>
    </source>
</reference>
<dbReference type="GO" id="GO:0000439">
    <property type="term" value="C:transcription factor TFIIH core complex"/>
    <property type="evidence" value="ECO:0007669"/>
    <property type="project" value="InterPro"/>
</dbReference>
<protein>
    <recommendedName>
        <fullName evidence="7">BSD domain-containing protein</fullName>
    </recommendedName>
</protein>
<dbReference type="InterPro" id="IPR011993">
    <property type="entry name" value="PH-like_dom_sf"/>
</dbReference>
<dbReference type="EMBL" id="SRPW01000926">
    <property type="protein sequence ID" value="KAG6011170.1"/>
    <property type="molecule type" value="Genomic_DNA"/>
</dbReference>
<gene>
    <name evidence="8" type="ORF">E4U43_008483</name>
</gene>
<dbReference type="Proteomes" id="UP000748025">
    <property type="component" value="Unassembled WGS sequence"/>
</dbReference>